<dbReference type="EMBL" id="MF101418">
    <property type="protein sequence ID" value="ARW61440.1"/>
    <property type="molecule type" value="Genomic_DNA"/>
</dbReference>
<feature type="transmembrane region" description="Helical" evidence="1">
    <location>
        <begin position="31"/>
        <end position="59"/>
    </location>
</feature>
<keyword evidence="1" id="KW-0472">Membrane</keyword>
<feature type="transmembrane region" description="Helical" evidence="1">
    <location>
        <begin position="222"/>
        <end position="240"/>
    </location>
</feature>
<feature type="transmembrane region" description="Helical" evidence="1">
    <location>
        <begin position="71"/>
        <end position="90"/>
    </location>
</feature>
<dbReference type="AlphaFoldDB" id="A0A1Z1M683"/>
<keyword evidence="1" id="KW-1133">Transmembrane helix</keyword>
<gene>
    <name evidence="2" type="primary">ConsOrf4</name>
</gene>
<protein>
    <submittedName>
        <fullName evidence="2">Uncharacterized protein</fullName>
    </submittedName>
</protein>
<evidence type="ECO:0000313" key="2">
    <source>
        <dbReference type="EMBL" id="ARW61440.1"/>
    </source>
</evidence>
<keyword evidence="2" id="KW-0150">Chloroplast</keyword>
<organism evidence="2">
    <name type="scientific">Caloglossa intermedia</name>
    <dbReference type="NCBI Taxonomy" id="100879"/>
    <lineage>
        <taxon>Eukaryota</taxon>
        <taxon>Rhodophyta</taxon>
        <taxon>Florideophyceae</taxon>
        <taxon>Rhodymeniophycidae</taxon>
        <taxon>Ceramiales</taxon>
        <taxon>Delesseriaceae</taxon>
        <taxon>Caloglossa</taxon>
    </lineage>
</organism>
<keyword evidence="1" id="KW-0812">Transmembrane</keyword>
<name>A0A1Z1M683_9FLOR</name>
<evidence type="ECO:0000256" key="1">
    <source>
        <dbReference type="SAM" id="Phobius"/>
    </source>
</evidence>
<sequence>MNLSHLSLHSQYLKTPITVFHKTCVKYKLTFIFTALFLVPYFSYKYIALLYLISILIYYCELKKKIKRSKFSLSWTSILICLNILIYIINCPKSHFKTFFKQAYFRLPIGIIEKYFFYQKNDYFYISIKYTNYPIPVVFVKTFLITLLHILLNKILLLSTQCELIILNFLNLLHKIYLNSSRQKTNFILAVLLTSQFLERFMSNIHVLHVSIRLKYRDFMQINIYTVYAIFYTFITSIKYDTYRLSHNMWNKKKTVKYFIY</sequence>
<keyword evidence="2" id="KW-0934">Plastid</keyword>
<geneLocation type="chloroplast" evidence="2"/>
<feature type="transmembrane region" description="Helical" evidence="1">
    <location>
        <begin position="130"/>
        <end position="149"/>
    </location>
</feature>
<dbReference type="GeneID" id="33354487"/>
<proteinExistence type="predicted"/>
<dbReference type="RefSeq" id="YP_009392878.1">
    <property type="nucleotide sequence ID" value="NC_035265.1"/>
</dbReference>
<reference evidence="2" key="1">
    <citation type="journal article" date="2017" name="J. Phycol.">
        <title>Analysis of chloroplast genomes and a supermatrix inform reclassification of the Rhodomelaceae (Rhodophyta).</title>
        <authorList>
            <person name="Diaz-Tapia P."/>
            <person name="Maggs C.A."/>
            <person name="West J.A."/>
            <person name="Verbruggen H."/>
        </authorList>
    </citation>
    <scope>NUCLEOTIDE SEQUENCE</scope>
    <source>
        <strain evidence="2">JW3535</strain>
    </source>
</reference>
<accession>A0A1Z1M683</accession>